<feature type="region of interest" description="Disordered" evidence="1">
    <location>
        <begin position="1"/>
        <end position="20"/>
    </location>
</feature>
<dbReference type="Proteomes" id="UP000656319">
    <property type="component" value="Unassembled WGS sequence"/>
</dbReference>
<accession>A0ABM8ND32</accession>
<comment type="caution">
    <text evidence="2">The sequence shown here is derived from an EMBL/GenBank/DDBJ whole genome shotgun (WGS) entry which is preliminary data.</text>
</comment>
<protein>
    <submittedName>
        <fullName evidence="2">Uncharacterized protein</fullName>
    </submittedName>
</protein>
<evidence type="ECO:0000313" key="2">
    <source>
        <dbReference type="EMBL" id="CAD6518024.1"/>
    </source>
</evidence>
<proteinExistence type="predicted"/>
<reference evidence="2 3" key="1">
    <citation type="submission" date="2020-10" db="EMBL/GenBank/DDBJ databases">
        <authorList>
            <person name="Peeters C."/>
        </authorList>
    </citation>
    <scope>NUCLEOTIDE SEQUENCE [LARGE SCALE GENOMIC DNA]</scope>
    <source>
        <strain evidence="2 3">LMG 27952</strain>
    </source>
</reference>
<organism evidence="2 3">
    <name type="scientific">Paraburkholderia hiiakae</name>
    <dbReference type="NCBI Taxonomy" id="1081782"/>
    <lineage>
        <taxon>Bacteria</taxon>
        <taxon>Pseudomonadati</taxon>
        <taxon>Pseudomonadota</taxon>
        <taxon>Betaproteobacteria</taxon>
        <taxon>Burkholderiales</taxon>
        <taxon>Burkholderiaceae</taxon>
        <taxon>Paraburkholderia</taxon>
    </lineage>
</organism>
<gene>
    <name evidence="2" type="ORF">LMG27952_00936</name>
</gene>
<name>A0ABM8ND32_9BURK</name>
<evidence type="ECO:0000256" key="1">
    <source>
        <dbReference type="SAM" id="MobiDB-lite"/>
    </source>
</evidence>
<keyword evidence="3" id="KW-1185">Reference proteome</keyword>
<dbReference type="EMBL" id="CAJHCQ010000002">
    <property type="protein sequence ID" value="CAD6518024.1"/>
    <property type="molecule type" value="Genomic_DNA"/>
</dbReference>
<sequence>MWNVGDGRNTPLRAPSDGEMLGALPRNELAKKISTTYF</sequence>
<evidence type="ECO:0000313" key="3">
    <source>
        <dbReference type="Proteomes" id="UP000656319"/>
    </source>
</evidence>